<dbReference type="InterPro" id="IPR008930">
    <property type="entry name" value="Terpenoid_cyclase/PrenylTrfase"/>
</dbReference>
<accession>A0A6I9Q046</accession>
<dbReference type="RefSeq" id="XP_010793433.1">
    <property type="nucleotide sequence ID" value="XM_010795131.1"/>
</dbReference>
<protein>
    <submittedName>
        <fullName evidence="3">Ophiophagus venom factor-like</fullName>
    </submittedName>
</protein>
<dbReference type="Gene3D" id="1.50.10.20">
    <property type="match status" value="1"/>
</dbReference>
<dbReference type="PANTHER" id="PTHR11412">
    <property type="entry name" value="MACROGLOBULIN / COMPLEMENT"/>
    <property type="match status" value="1"/>
</dbReference>
<name>A0A6I9Q046_9TELE</name>
<dbReference type="Pfam" id="PF07678">
    <property type="entry name" value="TED_complement"/>
    <property type="match status" value="1"/>
</dbReference>
<dbReference type="PANTHER" id="PTHR11412:SF167">
    <property type="entry name" value="COMPLEMENT COMPONENT C3B, TANDEM DUPLICATE 1 ISOFORM X1-RELATED"/>
    <property type="match status" value="1"/>
</dbReference>
<dbReference type="GeneID" id="104966026"/>
<gene>
    <name evidence="3" type="primary">LOC104966026</name>
</gene>
<feature type="non-terminal residue" evidence="3">
    <location>
        <position position="235"/>
    </location>
</feature>
<dbReference type="SUPFAM" id="SSF48239">
    <property type="entry name" value="Terpenoid cyclases/Protein prenyltransferases"/>
    <property type="match status" value="1"/>
</dbReference>
<dbReference type="Proteomes" id="UP000504611">
    <property type="component" value="Unplaced"/>
</dbReference>
<dbReference type="OrthoDB" id="8898713at2759"/>
<evidence type="ECO:0000313" key="2">
    <source>
        <dbReference type="Proteomes" id="UP000504611"/>
    </source>
</evidence>
<dbReference type="GO" id="GO:0005615">
    <property type="term" value="C:extracellular space"/>
    <property type="evidence" value="ECO:0007669"/>
    <property type="project" value="InterPro"/>
</dbReference>
<proteinExistence type="predicted"/>
<sequence length="235" mass="25823">MVNLDSVVPNSAPETFINVRGNVLADSIDNSISEDSLASLIRMPGGCVEQNLASITLPLIATLYLETTNSWESVGVQRKAEALRYIRRGYENQLAYRKSDGSYPPYTREGASTWVTAYVVKVFSMAHSIVGINEQQVCEPLLYLVNNKHKMSRGNFVEDNPVYSTTMTGGLRGDDPETTLTAFVLIALAEAKHAGISCVNSRVKVVIRKTAEYLKRALVTPGRRPYTVAIASYAL</sequence>
<reference evidence="3" key="1">
    <citation type="submission" date="2025-08" db="UniProtKB">
        <authorList>
            <consortium name="RefSeq"/>
        </authorList>
    </citation>
    <scope>IDENTIFICATION</scope>
    <source>
        <tissue evidence="3">Muscle</tissue>
    </source>
</reference>
<organism evidence="2 3">
    <name type="scientific">Notothenia coriiceps</name>
    <name type="common">black rockcod</name>
    <dbReference type="NCBI Taxonomy" id="8208"/>
    <lineage>
        <taxon>Eukaryota</taxon>
        <taxon>Metazoa</taxon>
        <taxon>Chordata</taxon>
        <taxon>Craniata</taxon>
        <taxon>Vertebrata</taxon>
        <taxon>Euteleostomi</taxon>
        <taxon>Actinopterygii</taxon>
        <taxon>Neopterygii</taxon>
        <taxon>Teleostei</taxon>
        <taxon>Neoteleostei</taxon>
        <taxon>Acanthomorphata</taxon>
        <taxon>Eupercaria</taxon>
        <taxon>Perciformes</taxon>
        <taxon>Notothenioidei</taxon>
        <taxon>Nototheniidae</taxon>
        <taxon>Notothenia</taxon>
    </lineage>
</organism>
<evidence type="ECO:0000259" key="1">
    <source>
        <dbReference type="Pfam" id="PF07678"/>
    </source>
</evidence>
<keyword evidence="2" id="KW-1185">Reference proteome</keyword>
<dbReference type="InterPro" id="IPR047565">
    <property type="entry name" value="Alpha-macroglob_thiol-ester_cl"/>
</dbReference>
<dbReference type="InterPro" id="IPR011626">
    <property type="entry name" value="Alpha-macroglobulin_TED"/>
</dbReference>
<dbReference type="AlphaFoldDB" id="A0A6I9Q046"/>
<dbReference type="InterPro" id="IPR050473">
    <property type="entry name" value="A2M/Complement_sys"/>
</dbReference>
<dbReference type="KEGG" id="ncc:104966026"/>
<evidence type="ECO:0000313" key="3">
    <source>
        <dbReference type="RefSeq" id="XP_010793433.1"/>
    </source>
</evidence>
<dbReference type="SMART" id="SM01419">
    <property type="entry name" value="Thiol-ester_cl"/>
    <property type="match status" value="1"/>
</dbReference>
<feature type="domain" description="Alpha-macroglobulin-like TED" evidence="1">
    <location>
        <begin position="22"/>
        <end position="235"/>
    </location>
</feature>